<dbReference type="InterPro" id="IPR046357">
    <property type="entry name" value="PPIase_dom_sf"/>
</dbReference>
<dbReference type="InterPro" id="IPR044239">
    <property type="entry name" value="FKBP20-2-like"/>
</dbReference>
<reference evidence="3" key="1">
    <citation type="journal article" date="2023" name="Science">
        <title>Elucidation of the pathway for biosynthesis of saponin adjuvants from the soapbark tree.</title>
        <authorList>
            <person name="Reed J."/>
            <person name="Orme A."/>
            <person name="El-Demerdash A."/>
            <person name="Owen C."/>
            <person name="Martin L.B.B."/>
            <person name="Misra R.C."/>
            <person name="Kikuchi S."/>
            <person name="Rejzek M."/>
            <person name="Martin A.C."/>
            <person name="Harkess A."/>
            <person name="Leebens-Mack J."/>
            <person name="Louveau T."/>
            <person name="Stephenson M.J."/>
            <person name="Osbourn A."/>
        </authorList>
    </citation>
    <scope>NUCLEOTIDE SEQUENCE</scope>
    <source>
        <strain evidence="3">S10</strain>
    </source>
</reference>
<dbReference type="KEGG" id="qsa:O6P43_026970"/>
<evidence type="ECO:0000313" key="3">
    <source>
        <dbReference type="EMBL" id="KAJ7950831.1"/>
    </source>
</evidence>
<name>A0AAD7PCU7_QUISA</name>
<accession>A0AAD7PCU7</accession>
<protein>
    <recommendedName>
        <fullName evidence="1">Rotamase</fullName>
    </recommendedName>
</protein>
<proteinExistence type="predicted"/>
<sequence length="207" mass="23859">MAMISHALSLSTLYTYKSHQALLPQGNNNFYDQKSRRSYFNYNMKNLRAGKKSDRVLQCTARTRDPTQDMFSKGSGNFPEFYDNEIFWPGSKNIILDSGEKIAYMDIIPGTSIKIVEKGDQVCFKYNPYDMSCNPRDIEGPFKARLGKGEYGQGFDEGIRGMKNQGTRRIVIPSYLCPPSKSNWLANFIKDKENYKIYDLVLLDIWH</sequence>
<dbReference type="GO" id="GO:0003755">
    <property type="term" value="F:peptidyl-prolyl cis-trans isomerase activity"/>
    <property type="evidence" value="ECO:0007669"/>
    <property type="project" value="InterPro"/>
</dbReference>
<evidence type="ECO:0000256" key="1">
    <source>
        <dbReference type="ARBA" id="ARBA00029569"/>
    </source>
</evidence>
<feature type="domain" description="PPIase FKBP-type" evidence="2">
    <location>
        <begin position="117"/>
        <end position="175"/>
    </location>
</feature>
<dbReference type="InterPro" id="IPR001179">
    <property type="entry name" value="PPIase_FKBP_dom"/>
</dbReference>
<keyword evidence="3" id="KW-0413">Isomerase</keyword>
<dbReference type="Gene3D" id="3.10.50.40">
    <property type="match status" value="1"/>
</dbReference>
<dbReference type="Proteomes" id="UP001163823">
    <property type="component" value="Chromosome 11"/>
</dbReference>
<evidence type="ECO:0000313" key="4">
    <source>
        <dbReference type="Proteomes" id="UP001163823"/>
    </source>
</evidence>
<dbReference type="EMBL" id="JARAOO010000011">
    <property type="protein sequence ID" value="KAJ7950831.1"/>
    <property type="molecule type" value="Genomic_DNA"/>
</dbReference>
<dbReference type="PANTHER" id="PTHR47414:SF1">
    <property type="entry name" value="PEPTIDYL-PROLYL CIS-TRANS ISOMERASE FKBP20-2, CHLOROPLASTIC"/>
    <property type="match status" value="1"/>
</dbReference>
<dbReference type="Pfam" id="PF00254">
    <property type="entry name" value="FKBP_C"/>
    <property type="match status" value="1"/>
</dbReference>
<dbReference type="AlphaFoldDB" id="A0AAD7PCU7"/>
<keyword evidence="4" id="KW-1185">Reference proteome</keyword>
<dbReference type="SUPFAM" id="SSF54534">
    <property type="entry name" value="FKBP-like"/>
    <property type="match status" value="1"/>
</dbReference>
<comment type="caution">
    <text evidence="3">The sequence shown here is derived from an EMBL/GenBank/DDBJ whole genome shotgun (WGS) entry which is preliminary data.</text>
</comment>
<organism evidence="3 4">
    <name type="scientific">Quillaja saponaria</name>
    <name type="common">Soap bark tree</name>
    <dbReference type="NCBI Taxonomy" id="32244"/>
    <lineage>
        <taxon>Eukaryota</taxon>
        <taxon>Viridiplantae</taxon>
        <taxon>Streptophyta</taxon>
        <taxon>Embryophyta</taxon>
        <taxon>Tracheophyta</taxon>
        <taxon>Spermatophyta</taxon>
        <taxon>Magnoliopsida</taxon>
        <taxon>eudicotyledons</taxon>
        <taxon>Gunneridae</taxon>
        <taxon>Pentapetalae</taxon>
        <taxon>rosids</taxon>
        <taxon>fabids</taxon>
        <taxon>Fabales</taxon>
        <taxon>Quillajaceae</taxon>
        <taxon>Quillaja</taxon>
    </lineage>
</organism>
<dbReference type="PANTHER" id="PTHR47414">
    <property type="entry name" value="PEPTIDYL-PROLYL CIS-TRANS ISOMERASE FKBP20-2, CHLOROPLASTIC"/>
    <property type="match status" value="1"/>
</dbReference>
<evidence type="ECO:0000259" key="2">
    <source>
        <dbReference type="Pfam" id="PF00254"/>
    </source>
</evidence>
<gene>
    <name evidence="3" type="ORF">O6P43_026970</name>
</gene>